<organism evidence="2 3">
    <name type="scientific">Amphibalanus amphitrite</name>
    <name type="common">Striped barnacle</name>
    <name type="synonym">Balanus amphitrite</name>
    <dbReference type="NCBI Taxonomy" id="1232801"/>
    <lineage>
        <taxon>Eukaryota</taxon>
        <taxon>Metazoa</taxon>
        <taxon>Ecdysozoa</taxon>
        <taxon>Arthropoda</taxon>
        <taxon>Crustacea</taxon>
        <taxon>Multicrustacea</taxon>
        <taxon>Cirripedia</taxon>
        <taxon>Thoracica</taxon>
        <taxon>Thoracicalcarea</taxon>
        <taxon>Balanomorpha</taxon>
        <taxon>Balanoidea</taxon>
        <taxon>Balanidae</taxon>
        <taxon>Amphibalaninae</taxon>
        <taxon>Amphibalanus</taxon>
    </lineage>
</organism>
<sequence length="388" mass="41947">MVSHGKKLYNNLVQMAMLASLLRFQPELGGVHEPPLEADLILGQSWAHTSARTVHAHLEHAAHHKNIDNVIERYQEELLGADTGDDFIQSDVDMSDETGSGELSGSRSHAAGTRLMQSALFSADRTSVTDAEAIEVLLRQDMVLGASRPPSAPPSLEDGSAGSCCSPEPLDDDDDALVPLKPAQEYVAGDWPALEAEQEEEEQREREQRWRTVDDWEGEEEDEDGATEEEHRAALRHLWQTIDSTADPETGELFSRSEEGEEEGDGSASLSADRRPASEISDVPEKVRHVSGDDSGQGSSAESEEPGDAELALLDEMIETVRRRPELVQVSSADRAASGSGPDTARQTSQPATDRPPDQTAGDRPTGMTGWGGPDPKMVAVPGSKRTS</sequence>
<gene>
    <name evidence="2" type="ORF">FJT64_027162</name>
</gene>
<dbReference type="Proteomes" id="UP000440578">
    <property type="component" value="Unassembled WGS sequence"/>
</dbReference>
<protein>
    <submittedName>
        <fullName evidence="2">Uncharacterized protein</fullName>
    </submittedName>
</protein>
<proteinExistence type="predicted"/>
<feature type="region of interest" description="Disordered" evidence="1">
    <location>
        <begin position="145"/>
        <end position="388"/>
    </location>
</feature>
<dbReference type="OrthoDB" id="7458135at2759"/>
<feature type="compositionally biased region" description="Basic and acidic residues" evidence="1">
    <location>
        <begin position="203"/>
        <end position="214"/>
    </location>
</feature>
<keyword evidence="3" id="KW-1185">Reference proteome</keyword>
<accession>A0A6A4VWF7</accession>
<dbReference type="EMBL" id="VIIS01001273">
    <property type="protein sequence ID" value="KAF0300327.1"/>
    <property type="molecule type" value="Genomic_DNA"/>
</dbReference>
<evidence type="ECO:0000256" key="1">
    <source>
        <dbReference type="SAM" id="MobiDB-lite"/>
    </source>
</evidence>
<evidence type="ECO:0000313" key="3">
    <source>
        <dbReference type="Proteomes" id="UP000440578"/>
    </source>
</evidence>
<reference evidence="2 3" key="1">
    <citation type="submission" date="2019-07" db="EMBL/GenBank/DDBJ databases">
        <title>Draft genome assembly of a fouling barnacle, Amphibalanus amphitrite (Darwin, 1854): The first reference genome for Thecostraca.</title>
        <authorList>
            <person name="Kim W."/>
        </authorList>
    </citation>
    <scope>NUCLEOTIDE SEQUENCE [LARGE SCALE GENOMIC DNA]</scope>
    <source>
        <strain evidence="2">SNU_AA5</strain>
        <tissue evidence="2">Soma without cirri and trophi</tissue>
    </source>
</reference>
<feature type="compositionally biased region" description="Acidic residues" evidence="1">
    <location>
        <begin position="215"/>
        <end position="227"/>
    </location>
</feature>
<feature type="compositionally biased region" description="Basic and acidic residues" evidence="1">
    <location>
        <begin position="272"/>
        <end position="292"/>
    </location>
</feature>
<name>A0A6A4VWF7_AMPAM</name>
<comment type="caution">
    <text evidence="2">The sequence shown here is derived from an EMBL/GenBank/DDBJ whole genome shotgun (WGS) entry which is preliminary data.</text>
</comment>
<dbReference type="AlphaFoldDB" id="A0A6A4VWF7"/>
<evidence type="ECO:0000313" key="2">
    <source>
        <dbReference type="EMBL" id="KAF0300327.1"/>
    </source>
</evidence>